<sequence length="106" mass="11591">MKIFLTSLLLLLISTAHAEYIVTEGEIISVANTSSNQQVFTIWVKNGQGVCGNQSIHFPRNAAASLEIYQRAYTTALAALSAGWKISVYDYNGSSCRNASYIKVVK</sequence>
<name>A0ABT0PJ18_9GAMM</name>
<evidence type="ECO:0000313" key="3">
    <source>
        <dbReference type="Proteomes" id="UP001203338"/>
    </source>
</evidence>
<evidence type="ECO:0000256" key="1">
    <source>
        <dbReference type="SAM" id="SignalP"/>
    </source>
</evidence>
<dbReference type="Proteomes" id="UP001203338">
    <property type="component" value="Unassembled WGS sequence"/>
</dbReference>
<dbReference type="RefSeq" id="WP_249700024.1">
    <property type="nucleotide sequence ID" value="NZ_JAMFLX010000016.1"/>
</dbReference>
<reference evidence="2 3" key="1">
    <citation type="submission" date="2022-05" db="EMBL/GenBank/DDBJ databases">
        <authorList>
            <person name="Park J.-S."/>
        </authorList>
    </citation>
    <scope>NUCLEOTIDE SEQUENCE [LARGE SCALE GENOMIC DNA]</scope>
    <source>
        <strain evidence="2 3">2012CJ34-2</strain>
    </source>
</reference>
<dbReference type="InterPro" id="IPR046034">
    <property type="entry name" value="DUF5992"/>
</dbReference>
<gene>
    <name evidence="2" type="ORF">M3P05_12490</name>
</gene>
<dbReference type="EMBL" id="JAMFLX010000016">
    <property type="protein sequence ID" value="MCL6270742.1"/>
    <property type="molecule type" value="Genomic_DNA"/>
</dbReference>
<dbReference type="Pfam" id="PF19454">
    <property type="entry name" value="DUF5992"/>
    <property type="match status" value="1"/>
</dbReference>
<proteinExistence type="predicted"/>
<protein>
    <submittedName>
        <fullName evidence="2">DUF5992 family protein</fullName>
    </submittedName>
</protein>
<feature type="signal peptide" evidence="1">
    <location>
        <begin position="1"/>
        <end position="18"/>
    </location>
</feature>
<accession>A0ABT0PJ18</accession>
<feature type="chain" id="PRO_5047059144" evidence="1">
    <location>
        <begin position="19"/>
        <end position="106"/>
    </location>
</feature>
<keyword evidence="3" id="KW-1185">Reference proteome</keyword>
<keyword evidence="1" id="KW-0732">Signal</keyword>
<organism evidence="2 3">
    <name type="scientific">Parendozoicomonas callyspongiae</name>
    <dbReference type="NCBI Taxonomy" id="2942213"/>
    <lineage>
        <taxon>Bacteria</taxon>
        <taxon>Pseudomonadati</taxon>
        <taxon>Pseudomonadota</taxon>
        <taxon>Gammaproteobacteria</taxon>
        <taxon>Oceanospirillales</taxon>
        <taxon>Endozoicomonadaceae</taxon>
        <taxon>Parendozoicomonas</taxon>
    </lineage>
</organism>
<comment type="caution">
    <text evidence="2">The sequence shown here is derived from an EMBL/GenBank/DDBJ whole genome shotgun (WGS) entry which is preliminary data.</text>
</comment>
<evidence type="ECO:0000313" key="2">
    <source>
        <dbReference type="EMBL" id="MCL6270742.1"/>
    </source>
</evidence>